<dbReference type="OrthoDB" id="30999at10239"/>
<dbReference type="Pfam" id="PF06536">
    <property type="entry name" value="Av_adeno_fibre"/>
    <property type="match status" value="1"/>
</dbReference>
<dbReference type="InterPro" id="IPR038486">
    <property type="entry name" value="Fiber_prot_C_sf"/>
</dbReference>
<evidence type="ECO:0000256" key="1">
    <source>
        <dbReference type="SAM" id="MobiDB-lite"/>
    </source>
</evidence>
<reference evidence="4 5" key="1">
    <citation type="journal article" date="2010" name="Virus Res.">
        <title>The first complete genome sequence of a non-chicken aviadenovirus, proposed to be turkey adenovirus 1.</title>
        <authorList>
            <person name="Kajan G.L."/>
            <person name="Stefancsik R."/>
            <person name="Ursu K."/>
            <person name="Palya V."/>
            <person name="Benko M."/>
        </authorList>
    </citation>
    <scope>NUCLEOTIDE SEQUENCE [LARGE SCALE GENOMIC DNA]</scope>
    <source>
        <strain evidence="4 5">D90/2</strain>
    </source>
</reference>
<dbReference type="EMBL" id="GU936707">
    <property type="protein sequence ID" value="ADM53809.1"/>
    <property type="molecule type" value="Genomic_DNA"/>
</dbReference>
<dbReference type="Pfam" id="PF16812">
    <property type="entry name" value="AdHead_fibreRBD"/>
    <property type="match status" value="1"/>
</dbReference>
<accession>E0YC76</accession>
<dbReference type="InterPro" id="IPR031822">
    <property type="entry name" value="AdHead_fibreRBD"/>
</dbReference>
<proteinExistence type="predicted"/>
<evidence type="ECO:0000313" key="5">
    <source>
        <dbReference type="Proteomes" id="UP000110521"/>
    </source>
</evidence>
<feature type="region of interest" description="Disordered" evidence="1">
    <location>
        <begin position="1"/>
        <end position="41"/>
    </location>
</feature>
<evidence type="ECO:0000259" key="3">
    <source>
        <dbReference type="Pfam" id="PF16812"/>
    </source>
</evidence>
<keyword evidence="5" id="KW-1185">Reference proteome</keyword>
<dbReference type="GeneID" id="9797280"/>
<name>E0YC76_9ADEN</name>
<dbReference type="RefSeq" id="YP_003933597.1">
    <property type="nucleotide sequence ID" value="NC_014564.2"/>
</dbReference>
<evidence type="ECO:0000313" key="4">
    <source>
        <dbReference type="EMBL" id="ADM53809.1"/>
    </source>
</evidence>
<dbReference type="KEGG" id="vg:9797280"/>
<dbReference type="GO" id="GO:0019062">
    <property type="term" value="P:virion attachment to host cell"/>
    <property type="evidence" value="ECO:0007669"/>
    <property type="project" value="InterPro"/>
</dbReference>
<feature type="domain" description="Fiber protein 1 C-terminal" evidence="3">
    <location>
        <begin position="234"/>
        <end position="416"/>
    </location>
</feature>
<protein>
    <submittedName>
        <fullName evidence="4">Fiber-1</fullName>
    </submittedName>
</protein>
<sequence length="429" mass="44743">MLSGLKRRGEREDEEGERVESPPTAKTLRGGPTTAPAARAYPNDDQLDLVYPFQYAASGGGGGGGGGSSVTVDPDGPLTLVDGVLGLNVKTPVVVSDGAVALFFDGDTLALKSVNRSLMVKTAAPVTAGTGGGVTLLFDAKGLTLDGTTGALSLRLDTNGPLAVGNDGLTLTVDPQSFEIVNRMLRLKGGGTGPTYLSPFATYTLESNGGITGYSGIVQSDQDPVGTQPTEKKSTWNVGYYVFMVTSAAMVNGYINVQLPRIHVAATSGTDSLTTGLNFTFVLPPMYPQETEGNLSNIAFPVLQPTNTNSAFVPNAQMSDGNSYLGLPDVSQRNTTVWHVGITNPGLRTQTFVPTAQGATFGPSSFGMCPATVNTGSTGNTPRDVLVFTFALKQTGGSNWFQKATTETETVTTGPIFFSYQGYPYSPSP</sequence>
<dbReference type="Gene3D" id="2.60.90.30">
    <property type="entry name" value="Fiber protein 1, C-terminal domain"/>
    <property type="match status" value="1"/>
</dbReference>
<organism evidence="4 5">
    <name type="scientific">Turkey adenovirus 1</name>
    <dbReference type="NCBI Taxonomy" id="878329"/>
    <lineage>
        <taxon>Viruses</taxon>
        <taxon>Varidnaviria</taxon>
        <taxon>Bamfordvirae</taxon>
        <taxon>Preplasmiviricota</taxon>
        <taxon>Polisuviricotina</taxon>
        <taxon>Pharingeaviricetes</taxon>
        <taxon>Rowavirales</taxon>
        <taxon>Adenoviridae</taxon>
        <taxon>Aviadenovirus</taxon>
        <taxon>Aviadenovirus gallopavoprimum</taxon>
        <taxon>Turkey aviadenovirus B</taxon>
    </lineage>
</organism>
<evidence type="ECO:0000259" key="2">
    <source>
        <dbReference type="Pfam" id="PF06536"/>
    </source>
</evidence>
<feature type="domain" description="Avian adenovirus fibre N-terminal" evidence="2">
    <location>
        <begin position="120"/>
        <end position="175"/>
    </location>
</feature>
<dbReference type="Proteomes" id="UP000110521">
    <property type="component" value="Segment"/>
</dbReference>
<dbReference type="InterPro" id="IPR010537">
    <property type="entry name" value="Avian_adenovirus_fibre_N"/>
</dbReference>